<reference evidence="2" key="2">
    <citation type="submission" date="2023-02" db="EMBL/GenBank/DDBJ databases">
        <authorList>
            <person name="Sun Q."/>
            <person name="Mori K."/>
        </authorList>
    </citation>
    <scope>NUCLEOTIDE SEQUENCE</scope>
    <source>
        <strain evidence="2">NBRC 112290</strain>
    </source>
</reference>
<feature type="domain" description="AMIN-like" evidence="1">
    <location>
        <begin position="46"/>
        <end position="159"/>
    </location>
</feature>
<organism evidence="2 3">
    <name type="scientific">Litorihabitans aurantiacus</name>
    <dbReference type="NCBI Taxonomy" id="1930061"/>
    <lineage>
        <taxon>Bacteria</taxon>
        <taxon>Bacillati</taxon>
        <taxon>Actinomycetota</taxon>
        <taxon>Actinomycetes</taxon>
        <taxon>Micrococcales</taxon>
        <taxon>Beutenbergiaceae</taxon>
        <taxon>Litorihabitans</taxon>
    </lineage>
</organism>
<protein>
    <recommendedName>
        <fullName evidence="1">AMIN-like domain-containing protein</fullName>
    </recommendedName>
</protein>
<keyword evidence="3" id="KW-1185">Reference proteome</keyword>
<dbReference type="EMBL" id="BSUM01000001">
    <property type="protein sequence ID" value="GMA30732.1"/>
    <property type="molecule type" value="Genomic_DNA"/>
</dbReference>
<reference evidence="2" key="1">
    <citation type="journal article" date="2014" name="Int. J. Syst. Evol. Microbiol.">
        <title>Complete genome sequence of Corynebacterium casei LMG S-19264T (=DSM 44701T), isolated from a smear-ripened cheese.</title>
        <authorList>
            <consortium name="US DOE Joint Genome Institute (JGI-PGF)"/>
            <person name="Walter F."/>
            <person name="Albersmeier A."/>
            <person name="Kalinowski J."/>
            <person name="Ruckert C."/>
        </authorList>
    </citation>
    <scope>NUCLEOTIDE SEQUENCE</scope>
    <source>
        <strain evidence="2">NBRC 112290</strain>
    </source>
</reference>
<evidence type="ECO:0000313" key="3">
    <source>
        <dbReference type="Proteomes" id="UP001157161"/>
    </source>
</evidence>
<dbReference type="Pfam" id="PF24837">
    <property type="entry name" value="AMIN-like"/>
    <property type="match status" value="1"/>
</dbReference>
<name>A0AA37UUE8_9MICO</name>
<evidence type="ECO:0000259" key="1">
    <source>
        <dbReference type="Pfam" id="PF24837"/>
    </source>
</evidence>
<dbReference type="AlphaFoldDB" id="A0AA37UUE8"/>
<accession>A0AA37UUE8</accession>
<proteinExistence type="predicted"/>
<dbReference type="InterPro" id="IPR056303">
    <property type="entry name" value="AMIN-like"/>
</dbReference>
<sequence>MDDSVDVDFIDLNFPDAPELQQRPAESPSMLFEAFDSSVCPDGSHRVVVTLAPQADDAPGELGLWAERTDSAALETGETVDLAGDSILTISLNGVAWIPDDDVTPETPETPIDEGGAFTGALWSGPTGGSAALLLGLGEASQFRAFTLTDPYRVVIDVRP</sequence>
<dbReference type="Proteomes" id="UP001157161">
    <property type="component" value="Unassembled WGS sequence"/>
</dbReference>
<evidence type="ECO:0000313" key="2">
    <source>
        <dbReference type="EMBL" id="GMA30732.1"/>
    </source>
</evidence>
<gene>
    <name evidence="2" type="ORF">GCM10025875_07240</name>
</gene>
<comment type="caution">
    <text evidence="2">The sequence shown here is derived from an EMBL/GenBank/DDBJ whole genome shotgun (WGS) entry which is preliminary data.</text>
</comment>